<dbReference type="RefSeq" id="WP_228427000.1">
    <property type="nucleotide sequence ID" value="NZ_JAJFNJ020000003.1"/>
</dbReference>
<accession>A0AAJ2X3A8</accession>
<organism evidence="2 3">
    <name type="scientific">Xanthomonas campestris pv. papavericola</name>
    <dbReference type="NCBI Taxonomy" id="487881"/>
    <lineage>
        <taxon>Bacteria</taxon>
        <taxon>Pseudomonadati</taxon>
        <taxon>Pseudomonadota</taxon>
        <taxon>Gammaproteobacteria</taxon>
        <taxon>Lysobacterales</taxon>
        <taxon>Lysobacteraceae</taxon>
        <taxon>Xanthomonas</taxon>
    </lineage>
</organism>
<dbReference type="Proteomes" id="UP001297361">
    <property type="component" value="Unassembled WGS sequence"/>
</dbReference>
<evidence type="ECO:0000313" key="2">
    <source>
        <dbReference type="EMBL" id="MEC3888089.1"/>
    </source>
</evidence>
<reference evidence="2" key="1">
    <citation type="submission" date="2021-10" db="EMBL/GenBank/DDBJ databases">
        <authorList>
            <person name="Hussein R."/>
            <person name="Harrison J."/>
            <person name="Studholme D.J."/>
            <person name="Vicente J."/>
            <person name="Grant M."/>
        </authorList>
    </citation>
    <scope>NUCLEOTIDE SEQUENCE</scope>
    <source>
        <strain evidence="2">NCPPB 2970</strain>
    </source>
</reference>
<name>A0AAJ2X3A8_XANCA</name>
<dbReference type="AlphaFoldDB" id="A0AAJ2X3A8"/>
<proteinExistence type="predicted"/>
<reference evidence="2" key="2">
    <citation type="submission" date="2024-01" db="EMBL/GenBank/DDBJ databases">
        <title>Long-read genome sequencing of X. campestris pv. papavericola.</title>
        <authorList>
            <person name="Hussain R.M.F."/>
            <person name="Greer S."/>
            <person name="Harrison J."/>
            <person name="Grant M."/>
            <person name="Vicente J."/>
            <person name="Studholme D.J."/>
        </authorList>
    </citation>
    <scope>NUCLEOTIDE SEQUENCE</scope>
    <source>
        <strain evidence="2">NCPPB 2970</strain>
    </source>
</reference>
<gene>
    <name evidence="2" type="ORF">LLE72_010090</name>
</gene>
<evidence type="ECO:0000313" key="3">
    <source>
        <dbReference type="Proteomes" id="UP001297361"/>
    </source>
</evidence>
<protein>
    <submittedName>
        <fullName evidence="2">ImmA/IrrE family metallo-endopeptidase</fullName>
    </submittedName>
</protein>
<dbReference type="InterPro" id="IPR010359">
    <property type="entry name" value="IrrE_HExxH"/>
</dbReference>
<sequence>MNKNFPKVTVKSAYDALGAAGFPRSFVSRLLPDWWDNELFRKSTGAIQFASILKQRLGLDVRFADSGELEVLAPNRPVRYKKHAATQESELNVCANLGMALGKLARFCMDGPGQALPKDPLKLAKRIRATSDGKTITFPVLLDFCWNQGIPVLFLKELPRGSKRITGMALQIDGNPVIVLGYQSNQNARQLFVLAHELAHICLGHVADTGVLVDEGMDAVTDAIEREADRPIDVEEQQADRFAIGLLRSGHARVPLDEHGDLSAAQLAGLSVSKGLELGIDPGHIILSYAREHDDWMLANMALRYFPDQASAMEQLKQHFAKYCQVERLSDENCAYLLSMQGF</sequence>
<dbReference type="Gene3D" id="1.10.10.2910">
    <property type="match status" value="1"/>
</dbReference>
<evidence type="ECO:0000259" key="1">
    <source>
        <dbReference type="Pfam" id="PF06114"/>
    </source>
</evidence>
<comment type="caution">
    <text evidence="2">The sequence shown here is derived from an EMBL/GenBank/DDBJ whole genome shotgun (WGS) entry which is preliminary data.</text>
</comment>
<dbReference type="Pfam" id="PF06114">
    <property type="entry name" value="Peptidase_M78"/>
    <property type="match status" value="1"/>
</dbReference>
<feature type="domain" description="IrrE N-terminal-like" evidence="1">
    <location>
        <begin position="150"/>
        <end position="229"/>
    </location>
</feature>
<dbReference type="EMBL" id="JAJFNJ020000003">
    <property type="protein sequence ID" value="MEC3888089.1"/>
    <property type="molecule type" value="Genomic_DNA"/>
</dbReference>